<name>A0A1N6I1J0_9FLAO</name>
<feature type="compositionally biased region" description="Low complexity" evidence="1">
    <location>
        <begin position="60"/>
        <end position="71"/>
    </location>
</feature>
<keyword evidence="3" id="KW-1185">Reference proteome</keyword>
<proteinExistence type="predicted"/>
<evidence type="ECO:0000256" key="1">
    <source>
        <dbReference type="SAM" id="MobiDB-lite"/>
    </source>
</evidence>
<dbReference type="STRING" id="59733.SAMN05421769_3095"/>
<protein>
    <recommendedName>
        <fullName evidence="4">Transglycosylase SLT domain-containing protein</fullName>
    </recommendedName>
</protein>
<evidence type="ECO:0000313" key="3">
    <source>
        <dbReference type="Proteomes" id="UP000184782"/>
    </source>
</evidence>
<dbReference type="AlphaFoldDB" id="A0A1N6I1J0"/>
<feature type="region of interest" description="Disordered" evidence="1">
    <location>
        <begin position="54"/>
        <end position="76"/>
    </location>
</feature>
<sequence length="579" mass="66242">MLTKALMKKAMQGETDPKQLEFYVTVEYYSHKKHATDNVDINNLFPPIKHGVPVKPGGVPKAKGSPAASKPASKKEERGILENVRDWWKDFDFWDWGESSGTIKKDKPPTVQKPDGRSPAIVKGEKPTSTCICKEQYKDLIWGGKVSCEFRKKVVKMSQTLGLPQQNLEGANWLMAVMALETGRSFDPTIGTFKSNQDDNRKGGYVGLIQFGRDASIDLGVKRSALIKMTAEKQLDYVEKHFLQKRFRGKLNTKTDLYLAVNYPNACGRGTEKNYVVYDSTKAAYDDNPMFKRESNEYYIDKRGKKQYYEGRAGKSYVWEFEEAINDYYNEGKAVKTTTFTCQNVQASTATAKDLVTYHIYSDGKIEKHIPKIIKEENKKKYKYIYHDKEGSFHEMGTYNIIPTQMVGGKTGTMVNLINFDKVNKTYKKGVYQYTFNVDSPRKYVNEKTLASLFGAMLEVNYNDISCNGFSHSDGSSRPSVSHINGKNGDFKYLRKDKRLMFGDGTSLDISANPGMLDDVRQNKWNSALYKFGWKSMLGWSYKRNGKVHYLNHLPKNTKNHHHHLHLQGYNPNYKEIKE</sequence>
<evidence type="ECO:0000313" key="2">
    <source>
        <dbReference type="EMBL" id="SIO25900.1"/>
    </source>
</evidence>
<dbReference type="EMBL" id="FSRQ01000002">
    <property type="protein sequence ID" value="SIO25900.1"/>
    <property type="molecule type" value="Genomic_DNA"/>
</dbReference>
<organism evidence="2 3">
    <name type="scientific">Chryseobacterium scophthalmum</name>
    <dbReference type="NCBI Taxonomy" id="59733"/>
    <lineage>
        <taxon>Bacteria</taxon>
        <taxon>Pseudomonadati</taxon>
        <taxon>Bacteroidota</taxon>
        <taxon>Flavobacteriia</taxon>
        <taxon>Flavobacteriales</taxon>
        <taxon>Weeksellaceae</taxon>
        <taxon>Chryseobacterium group</taxon>
        <taxon>Chryseobacterium</taxon>
    </lineage>
</organism>
<feature type="region of interest" description="Disordered" evidence="1">
    <location>
        <begin position="102"/>
        <end position="124"/>
    </location>
</feature>
<accession>A0A1N6I1J0</accession>
<evidence type="ECO:0008006" key="4">
    <source>
        <dbReference type="Google" id="ProtNLM"/>
    </source>
</evidence>
<dbReference type="RefSeq" id="WP_228418773.1">
    <property type="nucleotide sequence ID" value="NZ_FSRQ01000002.1"/>
</dbReference>
<reference evidence="3" key="1">
    <citation type="submission" date="2016-12" db="EMBL/GenBank/DDBJ databases">
        <authorList>
            <person name="Varghese N."/>
            <person name="Submissions S."/>
        </authorList>
    </citation>
    <scope>NUCLEOTIDE SEQUENCE [LARGE SCALE GENOMIC DNA]</scope>
    <source>
        <strain evidence="3">DSM 16779</strain>
    </source>
</reference>
<gene>
    <name evidence="2" type="ORF">SAMN05421769_3095</name>
</gene>
<dbReference type="Proteomes" id="UP000184782">
    <property type="component" value="Unassembled WGS sequence"/>
</dbReference>